<gene>
    <name evidence="1" type="ORF">PVK06_009013</name>
</gene>
<comment type="caution">
    <text evidence="1">The sequence shown here is derived from an EMBL/GenBank/DDBJ whole genome shotgun (WGS) entry which is preliminary data.</text>
</comment>
<keyword evidence="2" id="KW-1185">Reference proteome</keyword>
<accession>A0ABR0QLM4</accession>
<organism evidence="1 2">
    <name type="scientific">Gossypium arboreum</name>
    <name type="common">Tree cotton</name>
    <name type="synonym">Gossypium nanking</name>
    <dbReference type="NCBI Taxonomy" id="29729"/>
    <lineage>
        <taxon>Eukaryota</taxon>
        <taxon>Viridiplantae</taxon>
        <taxon>Streptophyta</taxon>
        <taxon>Embryophyta</taxon>
        <taxon>Tracheophyta</taxon>
        <taxon>Spermatophyta</taxon>
        <taxon>Magnoliopsida</taxon>
        <taxon>eudicotyledons</taxon>
        <taxon>Gunneridae</taxon>
        <taxon>Pentapetalae</taxon>
        <taxon>rosids</taxon>
        <taxon>malvids</taxon>
        <taxon>Malvales</taxon>
        <taxon>Malvaceae</taxon>
        <taxon>Malvoideae</taxon>
        <taxon>Gossypium</taxon>
    </lineage>
</organism>
<proteinExistence type="predicted"/>
<protein>
    <submittedName>
        <fullName evidence="1">Uncharacterized protein</fullName>
    </submittedName>
</protein>
<dbReference type="Proteomes" id="UP001358586">
    <property type="component" value="Chromosome 3"/>
</dbReference>
<evidence type="ECO:0000313" key="2">
    <source>
        <dbReference type="Proteomes" id="UP001358586"/>
    </source>
</evidence>
<sequence>MPKFLVFPITLLPFPDAVYVPTQLAAKVLTQPGAKEPTQTVVKEPKKMTSLTSITTQDRDIDRMIDELIETDKEGEEMIPKKRKWWYKVNVQKSTCRAE</sequence>
<dbReference type="EMBL" id="JARKNE010000003">
    <property type="protein sequence ID" value="KAK5840134.1"/>
    <property type="molecule type" value="Genomic_DNA"/>
</dbReference>
<name>A0ABR0QLM4_GOSAR</name>
<evidence type="ECO:0000313" key="1">
    <source>
        <dbReference type="EMBL" id="KAK5840134.1"/>
    </source>
</evidence>
<reference evidence="1 2" key="1">
    <citation type="submission" date="2023-03" db="EMBL/GenBank/DDBJ databases">
        <title>WGS of Gossypium arboreum.</title>
        <authorList>
            <person name="Yu D."/>
        </authorList>
    </citation>
    <scope>NUCLEOTIDE SEQUENCE [LARGE SCALE GENOMIC DNA]</scope>
    <source>
        <tissue evidence="1">Leaf</tissue>
    </source>
</reference>